<keyword evidence="1" id="KW-0732">Signal</keyword>
<feature type="chain" id="PRO_5041283399" description="GED domain-containing protein" evidence="1">
    <location>
        <begin position="22"/>
        <end position="668"/>
    </location>
</feature>
<evidence type="ECO:0000313" key="2">
    <source>
        <dbReference type="EMBL" id="BEI94167.1"/>
    </source>
</evidence>
<dbReference type="SUPFAM" id="SSF52540">
    <property type="entry name" value="P-loop containing nucleoside triphosphate hydrolases"/>
    <property type="match status" value="1"/>
</dbReference>
<dbReference type="GeneID" id="85498037"/>
<name>A0AA48L8Y6_9TREE</name>
<dbReference type="RefSeq" id="XP_060459432.1">
    <property type="nucleotide sequence ID" value="XM_060603104.1"/>
</dbReference>
<protein>
    <recommendedName>
        <fullName evidence="4">GED domain-containing protein</fullName>
    </recommendedName>
</protein>
<gene>
    <name evidence="2" type="ORF">CcaverHIS019_0606260</name>
</gene>
<evidence type="ECO:0000256" key="1">
    <source>
        <dbReference type="SAM" id="SignalP"/>
    </source>
</evidence>
<evidence type="ECO:0000313" key="3">
    <source>
        <dbReference type="Proteomes" id="UP001233271"/>
    </source>
</evidence>
<dbReference type="KEGG" id="ccac:CcaHIS019_0606260"/>
<dbReference type="Proteomes" id="UP001233271">
    <property type="component" value="Chromosome 6"/>
</dbReference>
<organism evidence="2 3">
    <name type="scientific">Cutaneotrichosporon cavernicola</name>
    <dbReference type="NCBI Taxonomy" id="279322"/>
    <lineage>
        <taxon>Eukaryota</taxon>
        <taxon>Fungi</taxon>
        <taxon>Dikarya</taxon>
        <taxon>Basidiomycota</taxon>
        <taxon>Agaricomycotina</taxon>
        <taxon>Tremellomycetes</taxon>
        <taxon>Trichosporonales</taxon>
        <taxon>Trichosporonaceae</taxon>
        <taxon>Cutaneotrichosporon</taxon>
    </lineage>
</organism>
<dbReference type="AlphaFoldDB" id="A0AA48L8Y6"/>
<proteinExistence type="predicted"/>
<accession>A0AA48L8Y6</accession>
<sequence>MSPIVILYLLAPDLGLSGTYSGRNPVNGPTHIHSRCRPGGFSAKVYIRLAHPGPGVVKRVTFTEQAITSKTELKKALGLAGQEARLAGDGANPLKCALLPALLTSSTYESRKDVGFADRSRDFGGPKLCENIVQLVVSGPDQPDLSIVDLPGLVTGEGEGISRNLANTYVKKPDSLVLLCLAAGGRDPATDTTEVGIVLNHDKDLKRCMNNIGDPTESAWGDMIVGTDGSFALSPAHGVHPVRCRTAEEYRQGISGQEVIARGDALFAQEPWRELAAQAGRKFGWVETSRLLSCAYKKLVKNNVPKLRRRLQESTTLVSVEEAALPPAVDHPVDDLHTTIERIAKALGEQTTEDGYVTQHFLDLQVEFERELVNSVASFIPVLEKDTPPTPEGGVPEGEVGGRPIYLDEFQKLFAKHRNARSSVVLHAARAALIRGVVSRWGSRCHTYNKAYWAALDELIENVVAEECEGREEIATIVCHALHNLSLPLQDEITKFIDGRIVAEQSRREHVDTNDATPKDELARAYDQYLQQFVAAYPPEAPHVLDGLQVDRAYFPPPNMPPNQWNERYVTTVVHFMAVVQWHLQKSIERIANTVGRELPVVVMNKFHPRVTATLREALRLNIVRDDVRKRVINLCEPDEEIVARREAVKKRRTALQELQSVLDSSHV</sequence>
<reference evidence="2" key="1">
    <citation type="journal article" date="2023" name="BMC Genomics">
        <title>Chromosome-level genome assemblies of Cutaneotrichosporon spp. (Trichosporonales, Basidiomycota) reveal imbalanced evolution between nucleotide sequences and chromosome synteny.</title>
        <authorList>
            <person name="Kobayashi Y."/>
            <person name="Kayamori A."/>
            <person name="Aoki K."/>
            <person name="Shiwa Y."/>
            <person name="Matsutani M."/>
            <person name="Fujita N."/>
            <person name="Sugita T."/>
            <person name="Iwasaki W."/>
            <person name="Tanaka N."/>
            <person name="Takashima M."/>
        </authorList>
    </citation>
    <scope>NUCLEOTIDE SEQUENCE</scope>
    <source>
        <strain evidence="2">HIS019</strain>
    </source>
</reference>
<dbReference type="Gene3D" id="3.40.50.300">
    <property type="entry name" value="P-loop containing nucleotide triphosphate hydrolases"/>
    <property type="match status" value="1"/>
</dbReference>
<dbReference type="EMBL" id="AP028217">
    <property type="protein sequence ID" value="BEI94167.1"/>
    <property type="molecule type" value="Genomic_DNA"/>
</dbReference>
<keyword evidence="3" id="KW-1185">Reference proteome</keyword>
<evidence type="ECO:0008006" key="4">
    <source>
        <dbReference type="Google" id="ProtNLM"/>
    </source>
</evidence>
<feature type="signal peptide" evidence="1">
    <location>
        <begin position="1"/>
        <end position="21"/>
    </location>
</feature>
<dbReference type="InterPro" id="IPR027417">
    <property type="entry name" value="P-loop_NTPase"/>
</dbReference>